<protein>
    <submittedName>
        <fullName evidence="3">DNA binding domain, excisionase family</fullName>
    </submittedName>
</protein>
<reference evidence="2 4" key="1">
    <citation type="submission" date="2014-07" db="EMBL/GenBank/DDBJ databases">
        <authorList>
            <person name="Pisani N.G."/>
            <person name="Newman J.D."/>
        </authorList>
    </citation>
    <scope>NUCLEOTIDE SEQUENCE [LARGE SCALE GENOMIC DNA]</scope>
    <source>
        <strain evidence="2 4">LMG 24720</strain>
    </source>
</reference>
<dbReference type="Pfam" id="PF12728">
    <property type="entry name" value="HTH_17"/>
    <property type="match status" value="1"/>
</dbReference>
<dbReference type="InterPro" id="IPR009061">
    <property type="entry name" value="DNA-bd_dom_put_sf"/>
</dbReference>
<reference evidence="3 5" key="2">
    <citation type="submission" date="2018-12" db="EMBL/GenBank/DDBJ databases">
        <authorList>
            <consortium name="Pathogen Informatics"/>
        </authorList>
    </citation>
    <scope>NUCLEOTIDE SEQUENCE [LARGE SCALE GENOMIC DNA]</scope>
    <source>
        <strain evidence="3 5">NCTC13489</strain>
    </source>
</reference>
<feature type="domain" description="Helix-turn-helix" evidence="1">
    <location>
        <begin position="6"/>
        <end position="54"/>
    </location>
</feature>
<dbReference type="RefSeq" id="WP_034717267.1">
    <property type="nucleotide sequence ID" value="NZ_FOIX01000002.1"/>
</dbReference>
<dbReference type="InterPro" id="IPR010093">
    <property type="entry name" value="SinI_DNA-bd"/>
</dbReference>
<evidence type="ECO:0000313" key="5">
    <source>
        <dbReference type="Proteomes" id="UP000270036"/>
    </source>
</evidence>
<name>A0A3S4VH04_9FLAO</name>
<evidence type="ECO:0000313" key="4">
    <source>
        <dbReference type="Proteomes" id="UP000028349"/>
    </source>
</evidence>
<gene>
    <name evidence="2" type="ORF">HY04_03835</name>
    <name evidence="3" type="ORF">NCTC13489_02803</name>
</gene>
<dbReference type="OrthoDB" id="597977at2"/>
<organism evidence="3 5">
    <name type="scientific">Kaistella antarctica</name>
    <dbReference type="NCBI Taxonomy" id="266748"/>
    <lineage>
        <taxon>Bacteria</taxon>
        <taxon>Pseudomonadati</taxon>
        <taxon>Bacteroidota</taxon>
        <taxon>Flavobacteriia</taxon>
        <taxon>Flavobacteriales</taxon>
        <taxon>Weeksellaceae</taxon>
        <taxon>Chryseobacterium group</taxon>
        <taxon>Kaistella</taxon>
    </lineage>
</organism>
<sequence length="69" mass="8253">MKIKEYMDIKSLVEYIPLTISTVYTMVHKQKIPFNKIGKKLVFNREEIDDWIKNGQQTKMNIKLPQIKI</sequence>
<evidence type="ECO:0000313" key="2">
    <source>
        <dbReference type="EMBL" id="KEY20342.1"/>
    </source>
</evidence>
<evidence type="ECO:0000313" key="3">
    <source>
        <dbReference type="EMBL" id="VEI01528.1"/>
    </source>
</evidence>
<dbReference type="EMBL" id="LR134441">
    <property type="protein sequence ID" value="VEI01528.1"/>
    <property type="molecule type" value="Genomic_DNA"/>
</dbReference>
<dbReference type="KEGG" id="cant:NCTC13489_02803"/>
<dbReference type="Proteomes" id="UP000028349">
    <property type="component" value="Unassembled WGS sequence"/>
</dbReference>
<dbReference type="Proteomes" id="UP000270036">
    <property type="component" value="Chromosome"/>
</dbReference>
<dbReference type="NCBIfam" id="TIGR01764">
    <property type="entry name" value="excise"/>
    <property type="match status" value="1"/>
</dbReference>
<dbReference type="STRING" id="266748.HY04_03835"/>
<accession>A0A3S4VH04</accession>
<evidence type="ECO:0000259" key="1">
    <source>
        <dbReference type="Pfam" id="PF12728"/>
    </source>
</evidence>
<proteinExistence type="predicted"/>
<dbReference type="InterPro" id="IPR041657">
    <property type="entry name" value="HTH_17"/>
</dbReference>
<dbReference type="SUPFAM" id="SSF46955">
    <property type="entry name" value="Putative DNA-binding domain"/>
    <property type="match status" value="1"/>
</dbReference>
<keyword evidence="4" id="KW-1185">Reference proteome</keyword>
<dbReference type="AlphaFoldDB" id="A0A3S4VH04"/>
<dbReference type="GO" id="GO:0003677">
    <property type="term" value="F:DNA binding"/>
    <property type="evidence" value="ECO:0007669"/>
    <property type="project" value="InterPro"/>
</dbReference>
<dbReference type="EMBL" id="JPEP01000001">
    <property type="protein sequence ID" value="KEY20342.1"/>
    <property type="molecule type" value="Genomic_DNA"/>
</dbReference>